<evidence type="ECO:0000256" key="1">
    <source>
        <dbReference type="SAM" id="Phobius"/>
    </source>
</evidence>
<dbReference type="AlphaFoldDB" id="A0AAV9ENR4"/>
<evidence type="ECO:0000313" key="2">
    <source>
        <dbReference type="EMBL" id="KAK1313853.1"/>
    </source>
</evidence>
<reference evidence="2" key="2">
    <citation type="submission" date="2023-06" db="EMBL/GenBank/DDBJ databases">
        <authorList>
            <person name="Ma L."/>
            <person name="Liu K.-W."/>
            <person name="Li Z."/>
            <person name="Hsiao Y.-Y."/>
            <person name="Qi Y."/>
            <person name="Fu T."/>
            <person name="Tang G."/>
            <person name="Zhang D."/>
            <person name="Sun W.-H."/>
            <person name="Liu D.-K."/>
            <person name="Li Y."/>
            <person name="Chen G.-Z."/>
            <person name="Liu X.-D."/>
            <person name="Liao X.-Y."/>
            <person name="Jiang Y.-T."/>
            <person name="Yu X."/>
            <person name="Hao Y."/>
            <person name="Huang J."/>
            <person name="Zhao X.-W."/>
            <person name="Ke S."/>
            <person name="Chen Y.-Y."/>
            <person name="Wu W.-L."/>
            <person name="Hsu J.-L."/>
            <person name="Lin Y.-F."/>
            <person name="Huang M.-D."/>
            <person name="Li C.-Y."/>
            <person name="Huang L."/>
            <person name="Wang Z.-W."/>
            <person name="Zhao X."/>
            <person name="Zhong W.-Y."/>
            <person name="Peng D.-H."/>
            <person name="Ahmad S."/>
            <person name="Lan S."/>
            <person name="Zhang J.-S."/>
            <person name="Tsai W.-C."/>
            <person name="Van De Peer Y."/>
            <person name="Liu Z.-J."/>
        </authorList>
    </citation>
    <scope>NUCLEOTIDE SEQUENCE</scope>
    <source>
        <strain evidence="2">CP</strain>
        <tissue evidence="2">Leaves</tissue>
    </source>
</reference>
<dbReference type="EMBL" id="JAUJYO010000006">
    <property type="protein sequence ID" value="KAK1313853.1"/>
    <property type="molecule type" value="Genomic_DNA"/>
</dbReference>
<keyword evidence="1" id="KW-0472">Membrane</keyword>
<keyword evidence="1" id="KW-1133">Transmembrane helix</keyword>
<comment type="caution">
    <text evidence="2">The sequence shown here is derived from an EMBL/GenBank/DDBJ whole genome shotgun (WGS) entry which is preliminary data.</text>
</comment>
<reference evidence="2" key="1">
    <citation type="journal article" date="2023" name="Nat. Commun.">
        <title>Diploid and tetraploid genomes of Acorus and the evolution of monocots.</title>
        <authorList>
            <person name="Ma L."/>
            <person name="Liu K.W."/>
            <person name="Li Z."/>
            <person name="Hsiao Y.Y."/>
            <person name="Qi Y."/>
            <person name="Fu T."/>
            <person name="Tang G.D."/>
            <person name="Zhang D."/>
            <person name="Sun W.H."/>
            <person name="Liu D.K."/>
            <person name="Li Y."/>
            <person name="Chen G.Z."/>
            <person name="Liu X.D."/>
            <person name="Liao X.Y."/>
            <person name="Jiang Y.T."/>
            <person name="Yu X."/>
            <person name="Hao Y."/>
            <person name="Huang J."/>
            <person name="Zhao X.W."/>
            <person name="Ke S."/>
            <person name="Chen Y.Y."/>
            <person name="Wu W.L."/>
            <person name="Hsu J.L."/>
            <person name="Lin Y.F."/>
            <person name="Huang M.D."/>
            <person name="Li C.Y."/>
            <person name="Huang L."/>
            <person name="Wang Z.W."/>
            <person name="Zhao X."/>
            <person name="Zhong W.Y."/>
            <person name="Peng D.H."/>
            <person name="Ahmad S."/>
            <person name="Lan S."/>
            <person name="Zhang J.S."/>
            <person name="Tsai W.C."/>
            <person name="Van de Peer Y."/>
            <person name="Liu Z.J."/>
        </authorList>
    </citation>
    <scope>NUCLEOTIDE SEQUENCE</scope>
    <source>
        <strain evidence="2">CP</strain>
    </source>
</reference>
<sequence length="74" mass="8210">MAQRECQVGDAWRSSNGPNRIGLSKMNWAEHEWMVQKDRTCRSLTVMALQCVIGSISTLKLMLGMAKGLLVGSK</sequence>
<keyword evidence="3" id="KW-1185">Reference proteome</keyword>
<feature type="transmembrane region" description="Helical" evidence="1">
    <location>
        <begin position="44"/>
        <end position="66"/>
    </location>
</feature>
<protein>
    <submittedName>
        <fullName evidence="2">Uncharacterized protein</fullName>
    </submittedName>
</protein>
<evidence type="ECO:0000313" key="3">
    <source>
        <dbReference type="Proteomes" id="UP001180020"/>
    </source>
</evidence>
<accession>A0AAV9ENR4</accession>
<name>A0AAV9ENR4_ACOCL</name>
<gene>
    <name evidence="2" type="ORF">QJS10_CPA06g02035</name>
</gene>
<organism evidence="2 3">
    <name type="scientific">Acorus calamus</name>
    <name type="common">Sweet flag</name>
    <dbReference type="NCBI Taxonomy" id="4465"/>
    <lineage>
        <taxon>Eukaryota</taxon>
        <taxon>Viridiplantae</taxon>
        <taxon>Streptophyta</taxon>
        <taxon>Embryophyta</taxon>
        <taxon>Tracheophyta</taxon>
        <taxon>Spermatophyta</taxon>
        <taxon>Magnoliopsida</taxon>
        <taxon>Liliopsida</taxon>
        <taxon>Acoraceae</taxon>
        <taxon>Acorus</taxon>
    </lineage>
</organism>
<dbReference type="Proteomes" id="UP001180020">
    <property type="component" value="Unassembled WGS sequence"/>
</dbReference>
<proteinExistence type="predicted"/>
<keyword evidence="1" id="KW-0812">Transmembrane</keyword>